<proteinExistence type="predicted"/>
<evidence type="ECO:0000313" key="1">
    <source>
        <dbReference type="EMBL" id="EQL04011.1"/>
    </source>
</evidence>
<dbReference type="HOGENOM" id="CLU_1652697_0_0_1"/>
<name>T5ANK2_OPHSC</name>
<dbReference type="EMBL" id="KE652183">
    <property type="protein sequence ID" value="EQL04011.1"/>
    <property type="molecule type" value="Genomic_DNA"/>
</dbReference>
<sequence>MPRRQKGTLVVRRSNSRAVVKLSRHGTDDAASPSPVNYVSFLKRGFKHTSCWHRLLHHRQRRGQASVSWRPCPRDTWDKCPCCATTAPRTRGRSGGGPCKAVIGQDADVIARAAVRAAQLAAQGKAPSKYWVVEASEIVRLGRTEWPAAPAAAPEKPAAS</sequence>
<dbReference type="Proteomes" id="UP000019374">
    <property type="component" value="Unassembled WGS sequence"/>
</dbReference>
<dbReference type="AlphaFoldDB" id="T5ANK2"/>
<accession>T5ANK2</accession>
<evidence type="ECO:0000313" key="2">
    <source>
        <dbReference type="Proteomes" id="UP000019374"/>
    </source>
</evidence>
<reference evidence="1 2" key="1">
    <citation type="journal article" date="2013" name="Chin. Sci. Bull.">
        <title>Genome survey uncovers the secrets of sex and lifestyle in caterpillar fungus.</title>
        <authorList>
            <person name="Hu X."/>
            <person name="Zhang Y."/>
            <person name="Xiao G."/>
            <person name="Zheng P."/>
            <person name="Xia Y."/>
            <person name="Zhang X."/>
            <person name="St Leger R.J."/>
            <person name="Liu X."/>
            <person name="Wang C."/>
        </authorList>
    </citation>
    <scope>NUCLEOTIDE SEQUENCE [LARGE SCALE GENOMIC DNA]</scope>
    <source>
        <strain evidence="2">Co18 / CGMCC 3.14243</strain>
        <tissue evidence="1">Fruit-body</tissue>
    </source>
</reference>
<protein>
    <submittedName>
        <fullName evidence="1">Uncharacterized protein</fullName>
    </submittedName>
</protein>
<gene>
    <name evidence="1" type="ORF">OCS_00258</name>
</gene>
<organism evidence="1 2">
    <name type="scientific">Ophiocordyceps sinensis (strain Co18 / CGMCC 3.14243)</name>
    <name type="common">Yarsagumba caterpillar fungus</name>
    <name type="synonym">Hirsutella sinensis</name>
    <dbReference type="NCBI Taxonomy" id="911162"/>
    <lineage>
        <taxon>Eukaryota</taxon>
        <taxon>Fungi</taxon>
        <taxon>Dikarya</taxon>
        <taxon>Ascomycota</taxon>
        <taxon>Pezizomycotina</taxon>
        <taxon>Sordariomycetes</taxon>
        <taxon>Hypocreomycetidae</taxon>
        <taxon>Hypocreales</taxon>
        <taxon>Ophiocordycipitaceae</taxon>
        <taxon>Ophiocordyceps</taxon>
    </lineage>
</organism>